<dbReference type="InterPro" id="IPR026634">
    <property type="entry name" value="TPST-like"/>
</dbReference>
<dbReference type="GO" id="GO:0008476">
    <property type="term" value="F:protein-tyrosine sulfotransferase activity"/>
    <property type="evidence" value="ECO:0007669"/>
    <property type="project" value="InterPro"/>
</dbReference>
<dbReference type="InterPro" id="IPR027417">
    <property type="entry name" value="P-loop_NTPase"/>
</dbReference>
<protein>
    <recommendedName>
        <fullName evidence="4">Sulfotransferase family protein</fullName>
    </recommendedName>
</protein>
<comment type="caution">
    <text evidence="2">The sequence shown here is derived from an EMBL/GenBank/DDBJ whole genome shotgun (WGS) entry which is preliminary data.</text>
</comment>
<evidence type="ECO:0000256" key="1">
    <source>
        <dbReference type="ARBA" id="ARBA00022679"/>
    </source>
</evidence>
<gene>
    <name evidence="2" type="ORF">GGQ74_002905</name>
</gene>
<accession>A0A846QM19</accession>
<dbReference type="Pfam" id="PF13469">
    <property type="entry name" value="Sulfotransfer_3"/>
    <property type="match status" value="1"/>
</dbReference>
<dbReference type="PANTHER" id="PTHR12788">
    <property type="entry name" value="PROTEIN-TYROSINE SULFOTRANSFERASE 2"/>
    <property type="match status" value="1"/>
</dbReference>
<evidence type="ECO:0008006" key="4">
    <source>
        <dbReference type="Google" id="ProtNLM"/>
    </source>
</evidence>
<keyword evidence="1" id="KW-0808">Transferase</keyword>
<name>A0A846QM19_9BACT</name>
<dbReference type="Proteomes" id="UP000580856">
    <property type="component" value="Unassembled WGS sequence"/>
</dbReference>
<evidence type="ECO:0000313" key="3">
    <source>
        <dbReference type="Proteomes" id="UP000580856"/>
    </source>
</evidence>
<proteinExistence type="predicted"/>
<dbReference type="AlphaFoldDB" id="A0A846QM19"/>
<dbReference type="Gene3D" id="3.40.50.300">
    <property type="entry name" value="P-loop containing nucleotide triphosphate hydrolases"/>
    <property type="match status" value="1"/>
</dbReference>
<dbReference type="RefSeq" id="WP_167942298.1">
    <property type="nucleotide sequence ID" value="NZ_JAATJA010000004.1"/>
</dbReference>
<dbReference type="EMBL" id="JAATJA010000004">
    <property type="protein sequence ID" value="NJB69208.1"/>
    <property type="molecule type" value="Genomic_DNA"/>
</dbReference>
<dbReference type="SUPFAM" id="SSF52540">
    <property type="entry name" value="P-loop containing nucleoside triphosphate hydrolases"/>
    <property type="match status" value="1"/>
</dbReference>
<organism evidence="2 3">
    <name type="scientific">Desulfobaculum xiamenense</name>
    <dbReference type="NCBI Taxonomy" id="995050"/>
    <lineage>
        <taxon>Bacteria</taxon>
        <taxon>Pseudomonadati</taxon>
        <taxon>Thermodesulfobacteriota</taxon>
        <taxon>Desulfovibrionia</taxon>
        <taxon>Desulfovibrionales</taxon>
        <taxon>Desulfovibrionaceae</taxon>
        <taxon>Desulfobaculum</taxon>
    </lineage>
</organism>
<reference evidence="2 3" key="1">
    <citation type="submission" date="2020-03" db="EMBL/GenBank/DDBJ databases">
        <title>Genomic Encyclopedia of Type Strains, Phase IV (KMG-IV): sequencing the most valuable type-strain genomes for metagenomic binning, comparative biology and taxonomic classification.</title>
        <authorList>
            <person name="Goeker M."/>
        </authorList>
    </citation>
    <scope>NUCLEOTIDE SEQUENCE [LARGE SCALE GENOMIC DNA]</scope>
    <source>
        <strain evidence="2 3">DSM 24233</strain>
    </source>
</reference>
<dbReference type="PANTHER" id="PTHR12788:SF10">
    <property type="entry name" value="PROTEIN-TYROSINE SULFOTRANSFERASE"/>
    <property type="match status" value="1"/>
</dbReference>
<keyword evidence="3" id="KW-1185">Reference proteome</keyword>
<sequence>MAPLRGEDFVFVVGSPRSGTTWLQRLLSCHPLVATGQESGVFDSYIGPQLRAWRRDMAPDSTRPVGLGCHMTEAEFMAALTAHMDALLASMRVRIPEGGLFVEKTPSHALYMREIAELMPGARFVHMLRDAREVITSMVVASRTWGEDWAPRCARDAALLWARHVNAALAAGRELGPERVTLVRHEDLRADTAAVLARLVRGFLRLDWEDAAVAEAVERNLRRRGLDGMVRPGVPLPLGGEWSRRLGTDAAPEPEGFAGGGGWRPGFVGRISAWVAARRAMERAGYPWRQPWRW</sequence>
<evidence type="ECO:0000313" key="2">
    <source>
        <dbReference type="EMBL" id="NJB69208.1"/>
    </source>
</evidence>